<keyword evidence="4" id="KW-1185">Reference proteome</keyword>
<sequence>MSAATVTVRQVKNKDSGVDLSVTSYHETKGMVGSTYLYQVMVVSSLPCFKSAKHKDADNVQFTVDLHGKLNTKFSGTVLPVLPKKVLMANEAVAKERRNNLDHFVKFIASMPKICTDPLVTVEKTEDSTEESAPLDDMPEQEEDLFETGEGGGGDSEEEDIFGDEPPVSNTGDRKLFDDPDLSGALQEGEGDELFIEGSRSNTATTQKVKPTVEDNADLFGSDSDEDLDKIMDMKLTSGPEATDQSELEADDKADIDQSEDSVVSQSDDTSQNNQSEETSQNNQSEETMVGEVEADPPTKPAVTPKPALPAKPALSTKPALSKKPGLPGKPAVSTKPTLTPKPVVKPKPGSQDISPDIAAKSPVTDASAKPKPPIKSKPGLPQKPALKAKPKVDSAPVVPDQKDANVETLTEDDIMKYIQENVSSGGDDLDLFS</sequence>
<feature type="compositionally biased region" description="Low complexity" evidence="1">
    <location>
        <begin position="301"/>
        <end position="320"/>
    </location>
</feature>
<name>A0ABY7E357_MYAAR</name>
<protein>
    <recommendedName>
        <fullName evidence="2">PX domain-containing protein</fullName>
    </recommendedName>
</protein>
<dbReference type="InterPro" id="IPR036871">
    <property type="entry name" value="PX_dom_sf"/>
</dbReference>
<feature type="compositionally biased region" description="Low complexity" evidence="1">
    <location>
        <begin position="333"/>
        <end position="349"/>
    </location>
</feature>
<organism evidence="3 4">
    <name type="scientific">Mya arenaria</name>
    <name type="common">Soft-shell clam</name>
    <dbReference type="NCBI Taxonomy" id="6604"/>
    <lineage>
        <taxon>Eukaryota</taxon>
        <taxon>Metazoa</taxon>
        <taxon>Spiralia</taxon>
        <taxon>Lophotrochozoa</taxon>
        <taxon>Mollusca</taxon>
        <taxon>Bivalvia</taxon>
        <taxon>Autobranchia</taxon>
        <taxon>Heteroconchia</taxon>
        <taxon>Euheterodonta</taxon>
        <taxon>Imparidentia</taxon>
        <taxon>Neoheterodontei</taxon>
        <taxon>Myida</taxon>
        <taxon>Myoidea</taxon>
        <taxon>Myidae</taxon>
        <taxon>Mya</taxon>
    </lineage>
</organism>
<dbReference type="Gene3D" id="3.30.1520.10">
    <property type="entry name" value="Phox-like domain"/>
    <property type="match status" value="1"/>
</dbReference>
<dbReference type="PANTHER" id="PTHR14431:SF1">
    <property type="entry name" value="HCLS1-BINDING PROTEIN 3"/>
    <property type="match status" value="1"/>
</dbReference>
<feature type="compositionally biased region" description="Acidic residues" evidence="1">
    <location>
        <begin position="128"/>
        <end position="147"/>
    </location>
</feature>
<evidence type="ECO:0000256" key="1">
    <source>
        <dbReference type="SAM" id="MobiDB-lite"/>
    </source>
</evidence>
<proteinExistence type="predicted"/>
<dbReference type="EMBL" id="CP111016">
    <property type="protein sequence ID" value="WAR04468.1"/>
    <property type="molecule type" value="Genomic_DNA"/>
</dbReference>
<feature type="region of interest" description="Disordered" evidence="1">
    <location>
        <begin position="122"/>
        <end position="405"/>
    </location>
</feature>
<evidence type="ECO:0000259" key="2">
    <source>
        <dbReference type="PROSITE" id="PS50195"/>
    </source>
</evidence>
<dbReference type="PANTHER" id="PTHR14431">
    <property type="entry name" value="HCLS1-BINDING PROTEIN 3"/>
    <property type="match status" value="1"/>
</dbReference>
<evidence type="ECO:0000313" key="4">
    <source>
        <dbReference type="Proteomes" id="UP001164746"/>
    </source>
</evidence>
<feature type="compositionally biased region" description="Polar residues" evidence="1">
    <location>
        <begin position="199"/>
        <end position="209"/>
    </location>
</feature>
<accession>A0ABY7E357</accession>
<dbReference type="SUPFAM" id="SSF64268">
    <property type="entry name" value="PX domain"/>
    <property type="match status" value="1"/>
</dbReference>
<feature type="domain" description="PX" evidence="2">
    <location>
        <begin position="16"/>
        <end position="131"/>
    </location>
</feature>
<dbReference type="Proteomes" id="UP001164746">
    <property type="component" value="Chromosome 5"/>
</dbReference>
<dbReference type="PROSITE" id="PS50195">
    <property type="entry name" value="PX"/>
    <property type="match status" value="1"/>
</dbReference>
<gene>
    <name evidence="3" type="ORF">MAR_019837</name>
</gene>
<dbReference type="InterPro" id="IPR039701">
    <property type="entry name" value="HS1BP3"/>
</dbReference>
<feature type="compositionally biased region" description="Low complexity" evidence="1">
    <location>
        <begin position="377"/>
        <end position="388"/>
    </location>
</feature>
<dbReference type="InterPro" id="IPR001683">
    <property type="entry name" value="PX_dom"/>
</dbReference>
<reference evidence="3" key="1">
    <citation type="submission" date="2022-11" db="EMBL/GenBank/DDBJ databases">
        <title>Centuries of genome instability and evolution in soft-shell clam transmissible cancer (bioRxiv).</title>
        <authorList>
            <person name="Hart S.F.M."/>
            <person name="Yonemitsu M.A."/>
            <person name="Giersch R.M."/>
            <person name="Beal B.F."/>
            <person name="Arriagada G."/>
            <person name="Davis B.W."/>
            <person name="Ostrander E.A."/>
            <person name="Goff S.P."/>
            <person name="Metzger M.J."/>
        </authorList>
    </citation>
    <scope>NUCLEOTIDE SEQUENCE</scope>
    <source>
        <strain evidence="3">MELC-2E11</strain>
        <tissue evidence="3">Siphon/mantle</tissue>
    </source>
</reference>
<feature type="compositionally biased region" description="Low complexity" evidence="1">
    <location>
        <begin position="261"/>
        <end position="288"/>
    </location>
</feature>
<evidence type="ECO:0000313" key="3">
    <source>
        <dbReference type="EMBL" id="WAR04468.1"/>
    </source>
</evidence>
<dbReference type="Pfam" id="PF00787">
    <property type="entry name" value="PX"/>
    <property type="match status" value="1"/>
</dbReference>